<dbReference type="KEGG" id="rsx:RhiXN_11264"/>
<dbReference type="GeneID" id="67033542"/>
<dbReference type="AlphaFoldDB" id="A0A8H8P4U7"/>
<gene>
    <name evidence="3" type="ORF">RhiXN_11264</name>
    <name evidence="4" type="ORF">RhiXN_11268</name>
</gene>
<evidence type="ECO:0000259" key="2">
    <source>
        <dbReference type="Pfam" id="PF01926"/>
    </source>
</evidence>
<dbReference type="Proteomes" id="UP000650533">
    <property type="component" value="Chromosome 12"/>
</dbReference>
<protein>
    <submittedName>
        <fullName evidence="3">50S ribosome-binding GTPase</fullName>
    </submittedName>
</protein>
<name>A0A8H8P4U7_9AGAM</name>
<feature type="coiled-coil region" evidence="1">
    <location>
        <begin position="219"/>
        <end position="268"/>
    </location>
</feature>
<dbReference type="SUPFAM" id="SSF52540">
    <property type="entry name" value="P-loop containing nucleoside triphosphate hydrolases"/>
    <property type="match status" value="1"/>
</dbReference>
<sequence>MNPSRVRLVAIFGATGAGKTTFVNNASGGNLTVGHDVFSCTQDVTLAGEYEQDGYLVQLIDTPGFDDTNVKDTEILQRITDFLTGGYEEGQLLSGIIFLHSISQPRVTGTAARNLRMFKKLCGTDSLQNLTIVTNMWSTPPTAQEIERHKQLVNTDTFFGDLIKKKARVASFPKYGSQAQARAIIAPMLAGVATPMSIQREIVDDELELKDTAAGQVLEDEMSKKISEQLKEIEALRLEIKEARAQERAEIIEERETLQRELRSIQGQLELLKRPVTENRRRWKGVMRTLARAPGSLVLGTVDTVHFACHSLIGR</sequence>
<dbReference type="EMBL" id="CP059669">
    <property type="protein sequence ID" value="QRW24352.1"/>
    <property type="molecule type" value="Genomic_DNA"/>
</dbReference>
<dbReference type="InterPro" id="IPR027417">
    <property type="entry name" value="P-loop_NTPase"/>
</dbReference>
<evidence type="ECO:0000256" key="1">
    <source>
        <dbReference type="SAM" id="Coils"/>
    </source>
</evidence>
<proteinExistence type="predicted"/>
<dbReference type="GO" id="GO:0005525">
    <property type="term" value="F:GTP binding"/>
    <property type="evidence" value="ECO:0007669"/>
    <property type="project" value="InterPro"/>
</dbReference>
<evidence type="ECO:0000313" key="3">
    <source>
        <dbReference type="EMBL" id="QRW24352.1"/>
    </source>
</evidence>
<evidence type="ECO:0000313" key="4">
    <source>
        <dbReference type="EMBL" id="QRW24356.1"/>
    </source>
</evidence>
<dbReference type="InterPro" id="IPR006073">
    <property type="entry name" value="GTP-bd"/>
</dbReference>
<accession>A0A8H8P4U7</accession>
<dbReference type="Pfam" id="PF01926">
    <property type="entry name" value="MMR_HSR1"/>
    <property type="match status" value="1"/>
</dbReference>
<evidence type="ECO:0000313" key="5">
    <source>
        <dbReference type="Proteomes" id="UP000650533"/>
    </source>
</evidence>
<feature type="domain" description="G" evidence="2">
    <location>
        <begin position="9"/>
        <end position="68"/>
    </location>
</feature>
<dbReference type="Gene3D" id="3.40.50.300">
    <property type="entry name" value="P-loop containing nucleotide triphosphate hydrolases"/>
    <property type="match status" value="1"/>
</dbReference>
<organism evidence="3 5">
    <name type="scientific">Rhizoctonia solani</name>
    <dbReference type="NCBI Taxonomy" id="456999"/>
    <lineage>
        <taxon>Eukaryota</taxon>
        <taxon>Fungi</taxon>
        <taxon>Dikarya</taxon>
        <taxon>Basidiomycota</taxon>
        <taxon>Agaricomycotina</taxon>
        <taxon>Agaricomycetes</taxon>
        <taxon>Cantharellales</taxon>
        <taxon>Ceratobasidiaceae</taxon>
        <taxon>Rhizoctonia</taxon>
    </lineage>
</organism>
<keyword evidence="1" id="KW-0175">Coiled coil</keyword>
<dbReference type="CDD" id="cd00882">
    <property type="entry name" value="Ras_like_GTPase"/>
    <property type="match status" value="1"/>
</dbReference>
<dbReference type="RefSeq" id="XP_043184589.1">
    <property type="nucleotide sequence ID" value="XM_043331079.1"/>
</dbReference>
<dbReference type="EMBL" id="CP059669">
    <property type="protein sequence ID" value="QRW24356.1"/>
    <property type="molecule type" value="Genomic_DNA"/>
</dbReference>
<reference evidence="3" key="1">
    <citation type="submission" date="2020-05" db="EMBL/GenBank/DDBJ databases">
        <title>Evolutionary and genomic comparisons of hybrid uninucleate and nonhybrid Rhizoctonia fungi.</title>
        <authorList>
            <person name="Li C."/>
            <person name="Chen X."/>
        </authorList>
    </citation>
    <scope>NUCLEOTIDE SEQUENCE</scope>
    <source>
        <strain evidence="3">AG-1 IA</strain>
    </source>
</reference>